<dbReference type="Proteomes" id="UP001165489">
    <property type="component" value="Unassembled WGS sequence"/>
</dbReference>
<reference evidence="2" key="1">
    <citation type="submission" date="2022-03" db="EMBL/GenBank/DDBJ databases">
        <title>De novo assembled genomes of Belliella spp. (Cyclobacteriaceae) strains.</title>
        <authorList>
            <person name="Szabo A."/>
            <person name="Korponai K."/>
            <person name="Felfoldi T."/>
        </authorList>
    </citation>
    <scope>NUCLEOTIDE SEQUENCE</scope>
    <source>
        <strain evidence="2">DSM 111904</strain>
    </source>
</reference>
<feature type="domain" description="Xylose isomerase-like TIM barrel" evidence="1">
    <location>
        <begin position="115"/>
        <end position="295"/>
    </location>
</feature>
<dbReference type="PANTHER" id="PTHR12110">
    <property type="entry name" value="HYDROXYPYRUVATE ISOMERASE"/>
    <property type="match status" value="1"/>
</dbReference>
<keyword evidence="2" id="KW-0413">Isomerase</keyword>
<dbReference type="InterPro" id="IPR006311">
    <property type="entry name" value="TAT_signal"/>
</dbReference>
<comment type="caution">
    <text evidence="2">The sequence shown here is derived from an EMBL/GenBank/DDBJ whole genome shotgun (WGS) entry which is preliminary data.</text>
</comment>
<dbReference type="PANTHER" id="PTHR12110:SF41">
    <property type="entry name" value="INOSOSE DEHYDRATASE"/>
    <property type="match status" value="1"/>
</dbReference>
<sequence>MNNRRKFLQLSATLGMGAFLPLQFCSPKNENSDAQNETELNSTSGNLGPFGIQLWSVKEDMMKDPKATITALAGYGYKQIESCNLGKGIFWGMKNTAFKQLMDDLGTEIIASHTNTFENLEQQAKEAGEIGMKYLINPFVGPQKSMDDFKRLADEFNKQGQICKDNGLKFAYHNHGYTFDELDGELPQQYLLENTDPELVSFELDLYWVYTAGEDPIKWLEKYPNRFPLGHVKDRIKDAEKSQLEASTLIGEGSMDYIKIINSGKSKGMEYFIVEQEKFDGVTPMEAAEKNAQYMSGLAL</sequence>
<dbReference type="InterPro" id="IPR013022">
    <property type="entry name" value="Xyl_isomerase-like_TIM-brl"/>
</dbReference>
<evidence type="ECO:0000313" key="3">
    <source>
        <dbReference type="Proteomes" id="UP001165489"/>
    </source>
</evidence>
<organism evidence="2 3">
    <name type="scientific">Belliella filtrata</name>
    <dbReference type="NCBI Taxonomy" id="2923435"/>
    <lineage>
        <taxon>Bacteria</taxon>
        <taxon>Pseudomonadati</taxon>
        <taxon>Bacteroidota</taxon>
        <taxon>Cytophagia</taxon>
        <taxon>Cytophagales</taxon>
        <taxon>Cyclobacteriaceae</taxon>
        <taxon>Belliella</taxon>
    </lineage>
</organism>
<protein>
    <submittedName>
        <fullName evidence="2">Sugar phosphate isomerase/epimerase</fullName>
    </submittedName>
</protein>
<evidence type="ECO:0000313" key="2">
    <source>
        <dbReference type="EMBL" id="MCH7411124.1"/>
    </source>
</evidence>
<dbReference type="EMBL" id="JAKZGP010000060">
    <property type="protein sequence ID" value="MCH7411124.1"/>
    <property type="molecule type" value="Genomic_DNA"/>
</dbReference>
<dbReference type="Gene3D" id="3.20.20.150">
    <property type="entry name" value="Divalent-metal-dependent TIM barrel enzymes"/>
    <property type="match status" value="1"/>
</dbReference>
<dbReference type="InterPro" id="IPR050312">
    <property type="entry name" value="IolE/XylAMocC-like"/>
</dbReference>
<name>A0ABS9V416_9BACT</name>
<dbReference type="GO" id="GO:0016853">
    <property type="term" value="F:isomerase activity"/>
    <property type="evidence" value="ECO:0007669"/>
    <property type="project" value="UniProtKB-KW"/>
</dbReference>
<gene>
    <name evidence="2" type="ORF">MM239_17095</name>
</gene>
<keyword evidence="3" id="KW-1185">Reference proteome</keyword>
<dbReference type="RefSeq" id="WP_241349477.1">
    <property type="nucleotide sequence ID" value="NZ_JAKZGP010000060.1"/>
</dbReference>
<dbReference type="SUPFAM" id="SSF51658">
    <property type="entry name" value="Xylose isomerase-like"/>
    <property type="match status" value="1"/>
</dbReference>
<accession>A0ABS9V416</accession>
<evidence type="ECO:0000259" key="1">
    <source>
        <dbReference type="Pfam" id="PF01261"/>
    </source>
</evidence>
<dbReference type="InterPro" id="IPR036237">
    <property type="entry name" value="Xyl_isomerase-like_sf"/>
</dbReference>
<dbReference type="Pfam" id="PF01261">
    <property type="entry name" value="AP_endonuc_2"/>
    <property type="match status" value="1"/>
</dbReference>
<proteinExistence type="predicted"/>
<dbReference type="PROSITE" id="PS51318">
    <property type="entry name" value="TAT"/>
    <property type="match status" value="1"/>
</dbReference>